<dbReference type="KEGG" id="mets:DK389_07940"/>
<organism evidence="1 2">
    <name type="scientific">Methylobacterium durans</name>
    <dbReference type="NCBI Taxonomy" id="2202825"/>
    <lineage>
        <taxon>Bacteria</taxon>
        <taxon>Pseudomonadati</taxon>
        <taxon>Pseudomonadota</taxon>
        <taxon>Alphaproteobacteria</taxon>
        <taxon>Hyphomicrobiales</taxon>
        <taxon>Methylobacteriaceae</taxon>
        <taxon>Methylobacterium</taxon>
    </lineage>
</organism>
<sequence>MSFLEAERLVDEREVSSKKWFDYRFLSAIEATQAFHNIYQEIYREMWGRHFDVEKAHLKRGAPLAGLLSNGREFNGTWGARQIADGLGLPYDFFIREAMEAAFRRGVRRPPRPNQLYDERNIAVVRERWEERCSSFPMISYLPQYRLESFRGLPAQIEHQDWMVTNLKARLASNHAIARACFEQRVLPVDHAEAEFSPYQMEQVRREGADMSAEPMEPLPESAFWPSCFGLPHAHSEASPICIACQAREACSRAEAQIREQTVAMYGTERPRDDEKRAQGRDRVARYRAKKAVAAPSPGPQTGCRGL</sequence>
<name>A0A2U8W306_9HYPH</name>
<accession>A0A2U8W306</accession>
<evidence type="ECO:0000313" key="1">
    <source>
        <dbReference type="EMBL" id="AWN40475.1"/>
    </source>
</evidence>
<proteinExistence type="predicted"/>
<keyword evidence="2" id="KW-1185">Reference proteome</keyword>
<protein>
    <submittedName>
        <fullName evidence="1">Uncharacterized protein</fullName>
    </submittedName>
</protein>
<evidence type="ECO:0000313" key="2">
    <source>
        <dbReference type="Proteomes" id="UP000245926"/>
    </source>
</evidence>
<gene>
    <name evidence="1" type="ORF">DK389_07940</name>
</gene>
<reference evidence="2" key="1">
    <citation type="submission" date="2018-05" db="EMBL/GenBank/DDBJ databases">
        <title>Complete Genome Sequence of Methylobacterium sp. 17SD2-17.</title>
        <authorList>
            <person name="Srinivasan S."/>
        </authorList>
    </citation>
    <scope>NUCLEOTIDE SEQUENCE [LARGE SCALE GENOMIC DNA]</scope>
    <source>
        <strain evidence="2">17SD2-17</strain>
    </source>
</reference>
<dbReference type="Proteomes" id="UP000245926">
    <property type="component" value="Chromosome"/>
</dbReference>
<dbReference type="EMBL" id="CP029550">
    <property type="protein sequence ID" value="AWN40475.1"/>
    <property type="molecule type" value="Genomic_DNA"/>
</dbReference>
<dbReference type="AlphaFoldDB" id="A0A2U8W306"/>
<dbReference type="RefSeq" id="WP_109888651.1">
    <property type="nucleotide sequence ID" value="NZ_CP029550.1"/>
</dbReference>
<dbReference type="OrthoDB" id="7849912at2"/>